<feature type="domain" description="Phosphoribosyltransferase" evidence="7">
    <location>
        <begin position="58"/>
        <end position="157"/>
    </location>
</feature>
<evidence type="ECO:0000313" key="8">
    <source>
        <dbReference type="EMBL" id="AZA16793.1"/>
    </source>
</evidence>
<gene>
    <name evidence="5" type="primary">xpt</name>
    <name evidence="8" type="ORF">DQL93_10170</name>
    <name evidence="9" type="ORF">LOB85_03335</name>
</gene>
<dbReference type="InterPro" id="IPR010079">
    <property type="entry name" value="Xanthine_PRibTrfase"/>
</dbReference>
<dbReference type="Gene3D" id="3.40.50.2020">
    <property type="match status" value="1"/>
</dbReference>
<keyword evidence="4 5" id="KW-0660">Purine salvage</keyword>
<dbReference type="CDD" id="cd06223">
    <property type="entry name" value="PRTases_typeI"/>
    <property type="match status" value="1"/>
</dbReference>
<comment type="pathway">
    <text evidence="5">Purine metabolism; XMP biosynthesis via salvage pathway; XMP from xanthine: step 1/1.</text>
</comment>
<dbReference type="InterPro" id="IPR050118">
    <property type="entry name" value="Pur/Pyrimidine_PRTase"/>
</dbReference>
<dbReference type="GO" id="GO:0006166">
    <property type="term" value="P:purine ribonucleoside salvage"/>
    <property type="evidence" value="ECO:0007669"/>
    <property type="project" value="UniProtKB-KW"/>
</dbReference>
<sequence>MELLEERIKKDGVVLPGDVLKVNSFLNHQIDPQLMMTLGQEFARLFKDAGVTRVLTAEASGIAPGIMAAYCLGVPMVFARKKKSSTVTDAVYTAEVFSYTKQVTNTISVEAKFLDANDRILVIDDFLANGEAAKGLISLAEQAGAEVVGVGVVVEKAFQGGHDWLVNHGYHLEALASIKEFADGQVIFN</sequence>
<dbReference type="SUPFAM" id="SSF53271">
    <property type="entry name" value="PRTase-like"/>
    <property type="match status" value="1"/>
</dbReference>
<feature type="binding site" evidence="5">
    <location>
        <position position="27"/>
    </location>
    <ligand>
        <name>xanthine</name>
        <dbReference type="ChEBI" id="CHEBI:17712"/>
    </ligand>
</feature>
<dbReference type="PANTHER" id="PTHR43864:SF1">
    <property type="entry name" value="XANTHINE PHOSPHORIBOSYLTRANSFERASE"/>
    <property type="match status" value="1"/>
</dbReference>
<dbReference type="RefSeq" id="WP_003616785.1">
    <property type="nucleotide sequence ID" value="NZ_CP046131.1"/>
</dbReference>
<evidence type="ECO:0000259" key="7">
    <source>
        <dbReference type="Pfam" id="PF00156"/>
    </source>
</evidence>
<evidence type="ECO:0000256" key="6">
    <source>
        <dbReference type="NCBIfam" id="TIGR01744"/>
    </source>
</evidence>
<evidence type="ECO:0000256" key="3">
    <source>
        <dbReference type="ARBA" id="ARBA00022679"/>
    </source>
</evidence>
<dbReference type="InterPro" id="IPR000836">
    <property type="entry name" value="PRTase_dom"/>
</dbReference>
<feature type="binding site" evidence="5">
    <location>
        <begin position="128"/>
        <end position="132"/>
    </location>
    <ligand>
        <name>5-phospho-alpha-D-ribose 1-diphosphate</name>
        <dbReference type="ChEBI" id="CHEBI:58017"/>
    </ligand>
</feature>
<dbReference type="GO" id="GO:0046110">
    <property type="term" value="P:xanthine metabolic process"/>
    <property type="evidence" value="ECO:0007669"/>
    <property type="project" value="UniProtKB-UniRule"/>
</dbReference>
<reference evidence="8" key="1">
    <citation type="submission" date="2018-07" db="EMBL/GenBank/DDBJ databases">
        <authorList>
            <person name="Somerville V."/>
        </authorList>
    </citation>
    <scope>NUCLEOTIDE SEQUENCE</scope>
    <source>
        <strain evidence="8">NWC_2_2</strain>
    </source>
</reference>
<evidence type="ECO:0000256" key="2">
    <source>
        <dbReference type="ARBA" id="ARBA00022676"/>
    </source>
</evidence>
<dbReference type="Proteomes" id="UP001200334">
    <property type="component" value="Unassembled WGS sequence"/>
</dbReference>
<proteinExistence type="inferred from homology"/>
<feature type="binding site" evidence="5">
    <location>
        <position position="156"/>
    </location>
    <ligand>
        <name>xanthine</name>
        <dbReference type="ChEBI" id="CHEBI:17712"/>
    </ligand>
</feature>
<dbReference type="GO" id="GO:0032265">
    <property type="term" value="P:XMP salvage"/>
    <property type="evidence" value="ECO:0007669"/>
    <property type="project" value="UniProtKB-UniRule"/>
</dbReference>
<dbReference type="PANTHER" id="PTHR43864">
    <property type="entry name" value="HYPOXANTHINE/GUANINE PHOSPHORIBOSYLTRANSFERASE"/>
    <property type="match status" value="1"/>
</dbReference>
<evidence type="ECO:0000256" key="1">
    <source>
        <dbReference type="ARBA" id="ARBA00022490"/>
    </source>
</evidence>
<keyword evidence="1 5" id="KW-0963">Cytoplasm</keyword>
<comment type="similarity">
    <text evidence="5">Belongs to the purine/pyrimidine phosphoribosyltransferase family. Xpt subfamily.</text>
</comment>
<evidence type="ECO:0000256" key="5">
    <source>
        <dbReference type="HAMAP-Rule" id="MF_01184"/>
    </source>
</evidence>
<dbReference type="EMBL" id="CP031023">
    <property type="protein sequence ID" value="AZA16793.1"/>
    <property type="molecule type" value="Genomic_DNA"/>
</dbReference>
<dbReference type="NCBIfam" id="NF006671">
    <property type="entry name" value="PRK09219.1"/>
    <property type="match status" value="1"/>
</dbReference>
<accession>A0A061CJA0</accession>
<protein>
    <recommendedName>
        <fullName evidence="5 6">Xanthine phosphoribosyltransferase</fullName>
        <shortName evidence="5">XPRTase</shortName>
        <ecNumber evidence="5 6">2.4.2.22</ecNumber>
    </recommendedName>
</protein>
<keyword evidence="3 5" id="KW-0808">Transferase</keyword>
<evidence type="ECO:0000313" key="9">
    <source>
        <dbReference type="EMBL" id="MCD5563188.1"/>
    </source>
</evidence>
<keyword evidence="2 5" id="KW-0328">Glycosyltransferase</keyword>
<dbReference type="GO" id="GO:0005737">
    <property type="term" value="C:cytoplasm"/>
    <property type="evidence" value="ECO:0007669"/>
    <property type="project" value="UniProtKB-SubCell"/>
</dbReference>
<organism evidence="8">
    <name type="scientific">Lactobacillus delbrueckii subsp. lactis</name>
    <dbReference type="NCBI Taxonomy" id="29397"/>
    <lineage>
        <taxon>Bacteria</taxon>
        <taxon>Bacillati</taxon>
        <taxon>Bacillota</taxon>
        <taxon>Bacilli</taxon>
        <taxon>Lactobacillales</taxon>
        <taxon>Lactobacillaceae</taxon>
        <taxon>Lactobacillus</taxon>
    </lineage>
</organism>
<comment type="function">
    <text evidence="5">Converts the preformed base xanthine, a product of nucleic acid breakdown, to xanthosine 5'-monophosphate (XMP), so it can be reused for RNA or DNA synthesis.</text>
</comment>
<feature type="binding site" evidence="5">
    <location>
        <position position="20"/>
    </location>
    <ligand>
        <name>xanthine</name>
        <dbReference type="ChEBI" id="CHEBI:17712"/>
    </ligand>
</feature>
<dbReference type="NCBIfam" id="TIGR01744">
    <property type="entry name" value="XPRTase"/>
    <property type="match status" value="1"/>
</dbReference>
<comment type="subcellular location">
    <subcellularLocation>
        <location evidence="5">Cytoplasm</location>
    </subcellularLocation>
</comment>
<comment type="catalytic activity">
    <reaction evidence="5">
        <text>XMP + diphosphate = xanthine + 5-phospho-alpha-D-ribose 1-diphosphate</text>
        <dbReference type="Rhea" id="RHEA:10800"/>
        <dbReference type="ChEBI" id="CHEBI:17712"/>
        <dbReference type="ChEBI" id="CHEBI:33019"/>
        <dbReference type="ChEBI" id="CHEBI:57464"/>
        <dbReference type="ChEBI" id="CHEBI:58017"/>
        <dbReference type="EC" id="2.4.2.22"/>
    </reaction>
</comment>
<name>A0A061CJA0_LACDL</name>
<comment type="subunit">
    <text evidence="5">Homodimer.</text>
</comment>
<dbReference type="HAMAP" id="MF_01184">
    <property type="entry name" value="XPRTase"/>
    <property type="match status" value="1"/>
</dbReference>
<evidence type="ECO:0000313" key="10">
    <source>
        <dbReference type="Proteomes" id="UP001200334"/>
    </source>
</evidence>
<dbReference type="InterPro" id="IPR029057">
    <property type="entry name" value="PRTase-like"/>
</dbReference>
<evidence type="ECO:0000256" key="4">
    <source>
        <dbReference type="ARBA" id="ARBA00022726"/>
    </source>
</evidence>
<dbReference type="GO" id="GO:0000310">
    <property type="term" value="F:xanthine phosphoribosyltransferase activity"/>
    <property type="evidence" value="ECO:0007669"/>
    <property type="project" value="UniProtKB-UniRule"/>
</dbReference>
<reference evidence="9 10" key="2">
    <citation type="submission" date="2021-12" db="EMBL/GenBank/DDBJ databases">
        <title>Antimicrobial susceptibility of Lactobacillus delbrueckii subsp. lactis obtained from milk products and other habitats.</title>
        <authorList>
            <person name="Shani N."/>
        </authorList>
    </citation>
    <scope>NUCLEOTIDE SEQUENCE [LARGE SCALE GENOMIC DNA]</scope>
    <source>
        <strain evidence="9 10">FAM 21755</strain>
    </source>
</reference>
<dbReference type="Pfam" id="PF00156">
    <property type="entry name" value="Pribosyltran"/>
    <property type="match status" value="1"/>
</dbReference>
<dbReference type="UniPathway" id="UPA00602">
    <property type="reaction ID" value="UER00658"/>
</dbReference>
<dbReference type="EMBL" id="JAJNUY010000009">
    <property type="protein sequence ID" value="MCD5563188.1"/>
    <property type="molecule type" value="Genomic_DNA"/>
</dbReference>
<dbReference type="EC" id="2.4.2.22" evidence="5 6"/>
<dbReference type="AlphaFoldDB" id="A0A061CJA0"/>